<reference evidence="1 2" key="2">
    <citation type="journal article" date="2022" name="Mol. Ecol. Resour.">
        <title>The genomes of chicory, endive, great burdock and yacon provide insights into Asteraceae paleo-polyploidization history and plant inulin production.</title>
        <authorList>
            <person name="Fan W."/>
            <person name="Wang S."/>
            <person name="Wang H."/>
            <person name="Wang A."/>
            <person name="Jiang F."/>
            <person name="Liu H."/>
            <person name="Zhao H."/>
            <person name="Xu D."/>
            <person name="Zhang Y."/>
        </authorList>
    </citation>
    <scope>NUCLEOTIDE SEQUENCE [LARGE SCALE GENOMIC DNA]</scope>
    <source>
        <strain evidence="2">cv. Niubang</strain>
    </source>
</reference>
<comment type="caution">
    <text evidence="1">The sequence shown here is derived from an EMBL/GenBank/DDBJ whole genome shotgun (WGS) entry which is preliminary data.</text>
</comment>
<sequence>MGLKPAGPALLFLRIQDPISLRISQGISLQNLKASSLTSHHQYRLTDHISDFISSPLISDFISSDGMVVYMDNVYSLLSLPNEEGRDPDNLVSARPRTIRFWQFPISSGIFPTRSLFPPAWITSRFCKRPISAGIFPVSRLSNRTRFLRLRQFQSSRGISPVIKLEFKIKSWRFSIFLLVVDIQSFFWFACSNI</sequence>
<accession>A0ACB9CID8</accession>
<reference evidence="2" key="1">
    <citation type="journal article" date="2022" name="Mol. Ecol. Resour.">
        <title>The genomes of chicory, endive, great burdock and yacon provide insights into Asteraceae palaeo-polyploidization history and plant inulin production.</title>
        <authorList>
            <person name="Fan W."/>
            <person name="Wang S."/>
            <person name="Wang H."/>
            <person name="Wang A."/>
            <person name="Jiang F."/>
            <person name="Liu H."/>
            <person name="Zhao H."/>
            <person name="Xu D."/>
            <person name="Zhang Y."/>
        </authorList>
    </citation>
    <scope>NUCLEOTIDE SEQUENCE [LARGE SCALE GENOMIC DNA]</scope>
    <source>
        <strain evidence="2">cv. Niubang</strain>
    </source>
</reference>
<keyword evidence="2" id="KW-1185">Reference proteome</keyword>
<gene>
    <name evidence="1" type="ORF">L6452_13517</name>
</gene>
<evidence type="ECO:0000313" key="1">
    <source>
        <dbReference type="EMBL" id="KAI3734056.1"/>
    </source>
</evidence>
<dbReference type="Proteomes" id="UP001055879">
    <property type="component" value="Linkage Group LG04"/>
</dbReference>
<proteinExistence type="predicted"/>
<dbReference type="EMBL" id="CM042050">
    <property type="protein sequence ID" value="KAI3734056.1"/>
    <property type="molecule type" value="Genomic_DNA"/>
</dbReference>
<protein>
    <submittedName>
        <fullName evidence="1">Uncharacterized protein</fullName>
    </submittedName>
</protein>
<evidence type="ECO:0000313" key="2">
    <source>
        <dbReference type="Proteomes" id="UP001055879"/>
    </source>
</evidence>
<organism evidence="1 2">
    <name type="scientific">Arctium lappa</name>
    <name type="common">Greater burdock</name>
    <name type="synonym">Lappa major</name>
    <dbReference type="NCBI Taxonomy" id="4217"/>
    <lineage>
        <taxon>Eukaryota</taxon>
        <taxon>Viridiplantae</taxon>
        <taxon>Streptophyta</taxon>
        <taxon>Embryophyta</taxon>
        <taxon>Tracheophyta</taxon>
        <taxon>Spermatophyta</taxon>
        <taxon>Magnoliopsida</taxon>
        <taxon>eudicotyledons</taxon>
        <taxon>Gunneridae</taxon>
        <taxon>Pentapetalae</taxon>
        <taxon>asterids</taxon>
        <taxon>campanulids</taxon>
        <taxon>Asterales</taxon>
        <taxon>Asteraceae</taxon>
        <taxon>Carduoideae</taxon>
        <taxon>Cardueae</taxon>
        <taxon>Arctiinae</taxon>
        <taxon>Arctium</taxon>
    </lineage>
</organism>
<name>A0ACB9CID8_ARCLA</name>